<dbReference type="AlphaFoldDB" id="A0A7J7INH5"/>
<dbReference type="EMBL" id="VWRR01000004">
    <property type="protein sequence ID" value="KAF6004097.1"/>
    <property type="molecule type" value="Genomic_DNA"/>
</dbReference>
<dbReference type="SUPFAM" id="SSF51735">
    <property type="entry name" value="NAD(P)-binding Rossmann-fold domains"/>
    <property type="match status" value="1"/>
</dbReference>
<evidence type="ECO:0000256" key="3">
    <source>
        <dbReference type="SAM" id="MobiDB-lite"/>
    </source>
</evidence>
<dbReference type="PANTHER" id="PTHR43574">
    <property type="entry name" value="EPIMERASE-RELATED"/>
    <property type="match status" value="1"/>
</dbReference>
<accession>A0A7J7INH5</accession>
<reference evidence="4 5" key="1">
    <citation type="journal article" date="2020" name="J. Phycol.">
        <title>Comparative genome analysis reveals Cyanidiococcus gen. nov., a new extremophilic red algal genus sister to Cyanidioschyzon (Cyanidioschyzonaceae, Rhodophyta).</title>
        <authorList>
            <person name="Liu S.-L."/>
            <person name="Chiang Y.-R."/>
            <person name="Yoon H.S."/>
            <person name="Fu H.-Y."/>
        </authorList>
    </citation>
    <scope>NUCLEOTIDE SEQUENCE [LARGE SCALE GENOMIC DNA]</scope>
    <source>
        <strain evidence="4 5">THAL066</strain>
    </source>
</reference>
<sequence length="318" mass="34798">MIASSTDSVSTFDERGLLVVGPGVLGRLVATLWHEQFPTAHVVAESRTPASHGALRSTLPFLELRLAQASAVNVPRFRHVVFCAPPSQNEDYVGAVRRAVEQYWSGAESPEDTATFIFTSSVGVYREPTTPATVLREDSPVVTEPTEPGASPSALKLLACEEAVRAANGTVLRLAGLYNLERGPHRFWLSQGKVRGDPEGLISLVSYHDAARAVVAALQQPQLHGETLVVVDGQPLSRRQICEIARQHPLYANYSMPTFEDDQASTKSRPPGKRFDATQSRAKLGQFKYDFESFAAFMEQMAGREDVVSGHHARMDRA</sequence>
<evidence type="ECO:0000256" key="1">
    <source>
        <dbReference type="ARBA" id="ARBA00007637"/>
    </source>
</evidence>
<protein>
    <submittedName>
        <fullName evidence="4">Uncharacterized protein</fullName>
    </submittedName>
</protein>
<organism evidence="4 5">
    <name type="scientific">Cyanidiococcus yangmingshanensis</name>
    <dbReference type="NCBI Taxonomy" id="2690220"/>
    <lineage>
        <taxon>Eukaryota</taxon>
        <taxon>Rhodophyta</taxon>
        <taxon>Bangiophyceae</taxon>
        <taxon>Cyanidiales</taxon>
        <taxon>Cyanidiaceae</taxon>
        <taxon>Cyanidiococcus</taxon>
    </lineage>
</organism>
<dbReference type="InterPro" id="IPR036291">
    <property type="entry name" value="NAD(P)-bd_dom_sf"/>
</dbReference>
<comment type="caution">
    <text evidence="4">The sequence shown here is derived from an EMBL/GenBank/DDBJ whole genome shotgun (WGS) entry which is preliminary data.</text>
</comment>
<gene>
    <name evidence="4" type="ORF">F1559_001569</name>
</gene>
<evidence type="ECO:0000313" key="5">
    <source>
        <dbReference type="Proteomes" id="UP000530660"/>
    </source>
</evidence>
<keyword evidence="2" id="KW-0520">NAD</keyword>
<evidence type="ECO:0000256" key="2">
    <source>
        <dbReference type="ARBA" id="ARBA00023027"/>
    </source>
</evidence>
<feature type="region of interest" description="Disordered" evidence="3">
    <location>
        <begin position="260"/>
        <end position="279"/>
    </location>
</feature>
<dbReference type="Gene3D" id="3.40.50.720">
    <property type="entry name" value="NAD(P)-binding Rossmann-like Domain"/>
    <property type="match status" value="1"/>
</dbReference>
<name>A0A7J7INH5_9RHOD</name>
<evidence type="ECO:0000313" key="4">
    <source>
        <dbReference type="EMBL" id="KAF6004097.1"/>
    </source>
</evidence>
<dbReference type="Proteomes" id="UP000530660">
    <property type="component" value="Unassembled WGS sequence"/>
</dbReference>
<dbReference type="OrthoDB" id="674948at2759"/>
<proteinExistence type="inferred from homology"/>
<keyword evidence="5" id="KW-1185">Reference proteome</keyword>
<comment type="similarity">
    <text evidence="1">Belongs to the NAD(P)-dependent epimerase/dehydratase family.</text>
</comment>